<reference evidence="3" key="1">
    <citation type="journal article" date="2020" name="Fungal Divers.">
        <title>Resolving the Mortierellaceae phylogeny through synthesis of multi-gene phylogenetics and phylogenomics.</title>
        <authorList>
            <person name="Vandepol N."/>
            <person name="Liber J."/>
            <person name="Desiro A."/>
            <person name="Na H."/>
            <person name="Kennedy M."/>
            <person name="Barry K."/>
            <person name="Grigoriev I.V."/>
            <person name="Miller A.N."/>
            <person name="O'Donnell K."/>
            <person name="Stajich J.E."/>
            <person name="Bonito G."/>
        </authorList>
    </citation>
    <scope>NUCLEOTIDE SEQUENCE</scope>
    <source>
        <strain evidence="3">NRRL 28262</strain>
    </source>
</reference>
<dbReference type="AlphaFoldDB" id="A0AAD4DBR0"/>
<dbReference type="PANTHER" id="PTHR33119:SF1">
    <property type="entry name" value="FE2OG DIOXYGENASE DOMAIN-CONTAINING PROTEIN"/>
    <property type="match status" value="1"/>
</dbReference>
<comment type="caution">
    <text evidence="3">The sequence shown here is derived from an EMBL/GenBank/DDBJ whole genome shotgun (WGS) entry which is preliminary data.</text>
</comment>
<evidence type="ECO:0000259" key="2">
    <source>
        <dbReference type="Pfam" id="PF21666"/>
    </source>
</evidence>
<keyword evidence="4" id="KW-1185">Reference proteome</keyword>
<dbReference type="EMBL" id="JAAAIL010000650">
    <property type="protein sequence ID" value="KAG0274106.1"/>
    <property type="molecule type" value="Genomic_DNA"/>
</dbReference>
<proteinExistence type="predicted"/>
<accession>A0AAD4DBR0</accession>
<dbReference type="InterPro" id="IPR049192">
    <property type="entry name" value="DUF4246_C"/>
</dbReference>
<dbReference type="PANTHER" id="PTHR33119">
    <property type="entry name" value="IFI3P"/>
    <property type="match status" value="1"/>
</dbReference>
<sequence length="546" mass="64112">MPLPHPWTGNDYACGFPPTLLPELTLRAASNTIREKPNWWTKLHRPEIVSRWRQELLHASNKRETRFRITEDQLDYLFKELEWMAEKREEQVRRQFEEVGIFAAEEATIDEGIEGTRRADGLVPKELKKKLVECVRRLEDVPDEKKDWHPGSKNQVLDLVHPSLYPFVAGRTRVSTEDAIPPLDKIGRGDPMEVPPKPNQHRDMYYSKKFQWLPTDFDFTPEGTLKAKSYINNLHPEENKEMYPVLEEILEKFLPMFEEVLGEMQGFVGKKRRFNVDYNDWHGPMPDFGGDDEARWAYEKVRIPKPLEIPEFTPRPEAPKFDLRSTGNPLQVIIKLANIELTPENPKYEGGTWHVEGMANDNIAATGIYYYHSDNISESRLNFRIQVHEPDYEQYDDSGVLHMYDLKNEGPLVQSLDGVITKQDRCLVFPNIYQHQVQPFQLEDPSRPGTRKILVFFLVNPEEPTLSTTRVPPQQRDWPSRTHTFEQRVIDKLPTELLNRIYSMVDWPMKLEEALVLRQELMDERKYLVKDLTADVFERPFYLCEH</sequence>
<protein>
    <submittedName>
        <fullName evidence="3">Uncharacterized protein</fullName>
    </submittedName>
</protein>
<evidence type="ECO:0000313" key="3">
    <source>
        <dbReference type="EMBL" id="KAG0274106.1"/>
    </source>
</evidence>
<evidence type="ECO:0000313" key="4">
    <source>
        <dbReference type="Proteomes" id="UP001194580"/>
    </source>
</evidence>
<organism evidence="3 4">
    <name type="scientific">Linnemannia exigua</name>
    <dbReference type="NCBI Taxonomy" id="604196"/>
    <lineage>
        <taxon>Eukaryota</taxon>
        <taxon>Fungi</taxon>
        <taxon>Fungi incertae sedis</taxon>
        <taxon>Mucoromycota</taxon>
        <taxon>Mortierellomycotina</taxon>
        <taxon>Mortierellomycetes</taxon>
        <taxon>Mortierellales</taxon>
        <taxon>Mortierellaceae</taxon>
        <taxon>Linnemannia</taxon>
    </lineage>
</organism>
<feature type="domain" description="DUF4246" evidence="2">
    <location>
        <begin position="4"/>
        <end position="55"/>
    </location>
</feature>
<dbReference type="Pfam" id="PF21666">
    <property type="entry name" value="DUF4246_N"/>
    <property type="match status" value="1"/>
</dbReference>
<evidence type="ECO:0000259" key="1">
    <source>
        <dbReference type="Pfam" id="PF14033"/>
    </source>
</evidence>
<feature type="domain" description="DUF4246" evidence="1">
    <location>
        <begin position="72"/>
        <end position="479"/>
    </location>
</feature>
<dbReference type="InterPro" id="IPR025340">
    <property type="entry name" value="DUF4246"/>
</dbReference>
<name>A0AAD4DBR0_9FUNG</name>
<dbReference type="Proteomes" id="UP001194580">
    <property type="component" value="Unassembled WGS sequence"/>
</dbReference>
<dbReference type="InterPro" id="IPR049207">
    <property type="entry name" value="DUF4246_N"/>
</dbReference>
<dbReference type="Pfam" id="PF14033">
    <property type="entry name" value="DUF4246"/>
    <property type="match status" value="1"/>
</dbReference>
<gene>
    <name evidence="3" type="ORF">BGZ95_010100</name>
</gene>